<dbReference type="PANTHER" id="PTHR31308:SF3">
    <property type="entry name" value="ENDOGLYCOCERAMIDASE"/>
    <property type="match status" value="1"/>
</dbReference>
<dbReference type="PROSITE" id="PS00659">
    <property type="entry name" value="GLYCOSYL_HYDROL_F5"/>
    <property type="match status" value="1"/>
</dbReference>
<dbReference type="RefSeq" id="WP_197992490.1">
    <property type="nucleotide sequence ID" value="NZ_JACYXC010000002.1"/>
</dbReference>
<dbReference type="InterPro" id="IPR018087">
    <property type="entry name" value="Glyco_hydro_5_CS"/>
</dbReference>
<evidence type="ECO:0000256" key="1">
    <source>
        <dbReference type="ARBA" id="ARBA00005641"/>
    </source>
</evidence>
<dbReference type="InterPro" id="IPR052066">
    <property type="entry name" value="Glycosphingolipid_Hydrolases"/>
</dbReference>
<name>A0ABS0NU54_9ACTN</name>
<evidence type="ECO:0000313" key="8">
    <source>
        <dbReference type="EMBL" id="MBH5338708.1"/>
    </source>
</evidence>
<feature type="domain" description="Glycoside hydrolase family 5" evidence="6">
    <location>
        <begin position="82"/>
        <end position="378"/>
    </location>
</feature>
<evidence type="ECO:0000256" key="4">
    <source>
        <dbReference type="RuleBase" id="RU361153"/>
    </source>
</evidence>
<dbReference type="Proteomes" id="UP000807371">
    <property type="component" value="Unassembled WGS sequence"/>
</dbReference>
<keyword evidence="3 4" id="KW-0326">Glycosidase</keyword>
<accession>A0ABS0NU54</accession>
<dbReference type="PANTHER" id="PTHR31308">
    <property type="match status" value="1"/>
</dbReference>
<proteinExistence type="inferred from homology"/>
<keyword evidence="5" id="KW-0732">Signal</keyword>
<protein>
    <submittedName>
        <fullName evidence="8">Cellulase family glycosylhydrolase</fullName>
    </submittedName>
</protein>
<evidence type="ECO:0000313" key="9">
    <source>
        <dbReference type="Proteomes" id="UP000807371"/>
    </source>
</evidence>
<dbReference type="Gene3D" id="3.20.20.80">
    <property type="entry name" value="Glycosidases"/>
    <property type="match status" value="1"/>
</dbReference>
<feature type="domain" description="Glycoside hydrolase family 5 C-terminal" evidence="7">
    <location>
        <begin position="408"/>
        <end position="474"/>
    </location>
</feature>
<dbReference type="InterPro" id="IPR041036">
    <property type="entry name" value="GH5_C"/>
</dbReference>
<dbReference type="InterPro" id="IPR001547">
    <property type="entry name" value="Glyco_hydro_5"/>
</dbReference>
<sequence>MRLRRAAAALILALGLLAATPGPAAARAVAAGTSPPGPPAAEAAWPVPVATVTSADGRTHFTDRSGRVLRPRGLNLGKTDTVTEERVAHAARAGFTLLRLNIQWERVEPRRGHYDTGYLRYLDRVLDWADRHRMLVLVDWHQDVYGPAFGSNGIPAWATRTDGLPFEPDPDDWFAGYFQPAVQAAFRHLYDDPDLRAAQTRVYAEVAAALRGHRSLLGYDLFNEPFGPIAGDPLDPGNQIAAAAELERGRLAAMYRRLIGAVRAEDPDAWLFVEPTVLVGQGVPTELPRFTDPRRGPDRLGYAPHYYDTAVESGADWDPAGGFVENYEAAVTGYPTAHRLPVLVGEWGPPKATTPGNAELIRRQVASMNGFAAGWAMWYDCRAPDGGGYCAHDADGTPAPGKEPAFAPYAPAVAGTPGAEHHDAATGTYTLTFTAGRTTRHAWTTVTLPVTAFPRGAELSTSGGGPAVIRTAAGRAHLLFPGARPGAEVRVTATAR</sequence>
<evidence type="ECO:0000256" key="2">
    <source>
        <dbReference type="ARBA" id="ARBA00022801"/>
    </source>
</evidence>
<dbReference type="EMBL" id="JACYXC010000002">
    <property type="protein sequence ID" value="MBH5338708.1"/>
    <property type="molecule type" value="Genomic_DNA"/>
</dbReference>
<dbReference type="Pfam" id="PF18564">
    <property type="entry name" value="Glyco_hydro_5_C"/>
    <property type="match status" value="1"/>
</dbReference>
<organism evidence="8 9">
    <name type="scientific">Streptomyces pactum</name>
    <dbReference type="NCBI Taxonomy" id="68249"/>
    <lineage>
        <taxon>Bacteria</taxon>
        <taxon>Bacillati</taxon>
        <taxon>Actinomycetota</taxon>
        <taxon>Actinomycetes</taxon>
        <taxon>Kitasatosporales</taxon>
        <taxon>Streptomycetaceae</taxon>
        <taxon>Streptomyces</taxon>
    </lineage>
</organism>
<keyword evidence="9" id="KW-1185">Reference proteome</keyword>
<dbReference type="Gene3D" id="2.60.40.1180">
    <property type="entry name" value="Golgi alpha-mannosidase II"/>
    <property type="match status" value="1"/>
</dbReference>
<evidence type="ECO:0000259" key="6">
    <source>
        <dbReference type="Pfam" id="PF00150"/>
    </source>
</evidence>
<comment type="similarity">
    <text evidence="1 4">Belongs to the glycosyl hydrolase 5 (cellulase A) family.</text>
</comment>
<keyword evidence="2 4" id="KW-0378">Hydrolase</keyword>
<dbReference type="InterPro" id="IPR017853">
    <property type="entry name" value="GH"/>
</dbReference>
<dbReference type="Pfam" id="PF00150">
    <property type="entry name" value="Cellulase"/>
    <property type="match status" value="1"/>
</dbReference>
<evidence type="ECO:0000256" key="5">
    <source>
        <dbReference type="SAM" id="SignalP"/>
    </source>
</evidence>
<comment type="caution">
    <text evidence="8">The sequence shown here is derived from an EMBL/GenBank/DDBJ whole genome shotgun (WGS) entry which is preliminary data.</text>
</comment>
<dbReference type="InterPro" id="IPR013780">
    <property type="entry name" value="Glyco_hydro_b"/>
</dbReference>
<reference evidence="8 9" key="1">
    <citation type="submission" date="2020-09" db="EMBL/GenBank/DDBJ databases">
        <title>Biosynthesis of the nuclear factor of activated T cells inhibitor NFAT-133 and its congeners in Streptomyces pactum.</title>
        <authorList>
            <person name="Zhou W."/>
            <person name="Posri P."/>
            <person name="Abugrain M.E."/>
            <person name="Weisberg A.J."/>
            <person name="Chang J.H."/>
            <person name="Mahmud T."/>
        </authorList>
    </citation>
    <scope>NUCLEOTIDE SEQUENCE [LARGE SCALE GENOMIC DNA]</scope>
    <source>
        <strain evidence="8 9">ATCC 27456</strain>
    </source>
</reference>
<dbReference type="SUPFAM" id="SSF51445">
    <property type="entry name" value="(Trans)glycosidases"/>
    <property type="match status" value="1"/>
</dbReference>
<feature type="signal peptide" evidence="5">
    <location>
        <begin position="1"/>
        <end position="24"/>
    </location>
</feature>
<gene>
    <name evidence="8" type="ORF">IHE55_29585</name>
</gene>
<feature type="chain" id="PRO_5046542416" evidence="5">
    <location>
        <begin position="25"/>
        <end position="496"/>
    </location>
</feature>
<evidence type="ECO:0000259" key="7">
    <source>
        <dbReference type="Pfam" id="PF18564"/>
    </source>
</evidence>
<evidence type="ECO:0000256" key="3">
    <source>
        <dbReference type="ARBA" id="ARBA00023295"/>
    </source>
</evidence>